<evidence type="ECO:0000259" key="1">
    <source>
        <dbReference type="Pfam" id="PF12728"/>
    </source>
</evidence>
<dbReference type="InterPro" id="IPR041657">
    <property type="entry name" value="HTH_17"/>
</dbReference>
<comment type="caution">
    <text evidence="2">The sequence shown here is derived from an EMBL/GenBank/DDBJ whole genome shotgun (WGS) entry which is preliminary data.</text>
</comment>
<evidence type="ECO:0000313" key="2">
    <source>
        <dbReference type="EMBL" id="MSS38317.1"/>
    </source>
</evidence>
<name>A0A7X2TDU8_9CLOT</name>
<evidence type="ECO:0000313" key="3">
    <source>
        <dbReference type="Proteomes" id="UP000429958"/>
    </source>
</evidence>
<dbReference type="InterPro" id="IPR010093">
    <property type="entry name" value="SinI_DNA-bd"/>
</dbReference>
<feature type="domain" description="Helix-turn-helix" evidence="1">
    <location>
        <begin position="21"/>
        <end position="71"/>
    </location>
</feature>
<gene>
    <name evidence="2" type="ORF">FYJ39_17710</name>
</gene>
<dbReference type="InterPro" id="IPR038148">
    <property type="entry name" value="Tn1545/Tn916_Xis"/>
</dbReference>
<dbReference type="Gene3D" id="3.90.105.50">
    <property type="match status" value="1"/>
</dbReference>
<proteinExistence type="predicted"/>
<dbReference type="NCBIfam" id="TIGR01764">
    <property type="entry name" value="excise"/>
    <property type="match status" value="1"/>
</dbReference>
<dbReference type="RefSeq" id="WP_154473744.1">
    <property type="nucleotide sequence ID" value="NZ_VUMD01000022.1"/>
</dbReference>
<reference evidence="2 3" key="1">
    <citation type="submission" date="2019-08" db="EMBL/GenBank/DDBJ databases">
        <title>In-depth cultivation of the pig gut microbiome towards novel bacterial diversity and tailored functional studies.</title>
        <authorList>
            <person name="Wylensek D."/>
            <person name="Hitch T.C.A."/>
            <person name="Clavel T."/>
        </authorList>
    </citation>
    <scope>NUCLEOTIDE SEQUENCE [LARGE SCALE GENOMIC DNA]</scope>
    <source>
        <strain evidence="2 3">WCA-389-WT-23D1</strain>
    </source>
</reference>
<dbReference type="AlphaFoldDB" id="A0A7X2TDU8"/>
<dbReference type="Pfam" id="PF12728">
    <property type="entry name" value="HTH_17"/>
    <property type="match status" value="1"/>
</dbReference>
<accession>A0A7X2TDU8</accession>
<organism evidence="2 3">
    <name type="scientific">Clostridium porci</name>
    <dbReference type="NCBI Taxonomy" id="2605778"/>
    <lineage>
        <taxon>Bacteria</taxon>
        <taxon>Bacillati</taxon>
        <taxon>Bacillota</taxon>
        <taxon>Clostridia</taxon>
        <taxon>Eubacteriales</taxon>
        <taxon>Clostridiaceae</taxon>
        <taxon>Clostridium</taxon>
    </lineage>
</organism>
<dbReference type="GO" id="GO:0003677">
    <property type="term" value="F:DNA binding"/>
    <property type="evidence" value="ECO:0007669"/>
    <property type="project" value="InterPro"/>
</dbReference>
<keyword evidence="3" id="KW-1185">Reference proteome</keyword>
<dbReference type="Proteomes" id="UP000429958">
    <property type="component" value="Unassembled WGS sequence"/>
</dbReference>
<sequence>MNDTPKTKAIQEKVPIDKKALLTIPEAAELTNIGQNKIRELIDGPTCPFVLRVGSKNLIKKERFLSFLENKSVI</sequence>
<dbReference type="EMBL" id="VUMD01000022">
    <property type="protein sequence ID" value="MSS38317.1"/>
    <property type="molecule type" value="Genomic_DNA"/>
</dbReference>
<protein>
    <submittedName>
        <fullName evidence="2">Helix-turn-helix domain-containing protein</fullName>
    </submittedName>
</protein>